<keyword evidence="5" id="KW-0378">Hydrolase</keyword>
<dbReference type="PANTHER" id="PTHR43690">
    <property type="entry name" value="NARDILYSIN"/>
    <property type="match status" value="1"/>
</dbReference>
<evidence type="ECO:0000256" key="3">
    <source>
        <dbReference type="ARBA" id="ARBA00022670"/>
    </source>
</evidence>
<evidence type="ECO:0000256" key="6">
    <source>
        <dbReference type="ARBA" id="ARBA00022833"/>
    </source>
</evidence>
<dbReference type="InterPro" id="IPR011765">
    <property type="entry name" value="Pept_M16_N"/>
</dbReference>
<dbReference type="PANTHER" id="PTHR43690:SF17">
    <property type="entry name" value="PROTEIN YHJJ"/>
    <property type="match status" value="1"/>
</dbReference>
<dbReference type="Proteomes" id="UP001163255">
    <property type="component" value="Chromosome"/>
</dbReference>
<dbReference type="InterPro" id="IPR050626">
    <property type="entry name" value="Peptidase_M16"/>
</dbReference>
<proteinExistence type="inferred from homology"/>
<evidence type="ECO:0000256" key="1">
    <source>
        <dbReference type="ARBA" id="ARBA00001947"/>
    </source>
</evidence>
<feature type="signal peptide" evidence="9">
    <location>
        <begin position="1"/>
        <end position="21"/>
    </location>
</feature>
<dbReference type="Pfam" id="PF00675">
    <property type="entry name" value="Peptidase_M16"/>
    <property type="match status" value="1"/>
</dbReference>
<keyword evidence="13" id="KW-1185">Reference proteome</keyword>
<keyword evidence="9" id="KW-0732">Signal</keyword>
<dbReference type="InterPro" id="IPR007863">
    <property type="entry name" value="Peptidase_M16_C"/>
</dbReference>
<keyword evidence="6" id="KW-0862">Zinc</keyword>
<evidence type="ECO:0000256" key="5">
    <source>
        <dbReference type="ARBA" id="ARBA00022801"/>
    </source>
</evidence>
<evidence type="ECO:0000313" key="13">
    <source>
        <dbReference type="Proteomes" id="UP001163255"/>
    </source>
</evidence>
<reference evidence="12" key="1">
    <citation type="submission" date="2022-10" db="EMBL/GenBank/DDBJ databases">
        <title>Completed Genome Sequence of two octocoral isolated bacterium, Endozoicomonas euniceicola EF212T and Endozoicomonas gorgoniicola PS125T.</title>
        <authorList>
            <person name="Chiou Y.-J."/>
            <person name="Chen Y.-H."/>
        </authorList>
    </citation>
    <scope>NUCLEOTIDE SEQUENCE</scope>
    <source>
        <strain evidence="12">EF212</strain>
    </source>
</reference>
<organism evidence="12 13">
    <name type="scientific">Endozoicomonas euniceicola</name>
    <dbReference type="NCBI Taxonomy" id="1234143"/>
    <lineage>
        <taxon>Bacteria</taxon>
        <taxon>Pseudomonadati</taxon>
        <taxon>Pseudomonadota</taxon>
        <taxon>Gammaproteobacteria</taxon>
        <taxon>Oceanospirillales</taxon>
        <taxon>Endozoicomonadaceae</taxon>
        <taxon>Endozoicomonas</taxon>
    </lineage>
</organism>
<comment type="similarity">
    <text evidence="2 8">Belongs to the peptidase M16 family.</text>
</comment>
<feature type="domain" description="Peptidase M16 N-terminal" evidence="10">
    <location>
        <begin position="58"/>
        <end position="180"/>
    </location>
</feature>
<keyword evidence="4" id="KW-0479">Metal-binding</keyword>
<gene>
    <name evidence="12" type="ORF">NX720_16470</name>
</gene>
<protein>
    <submittedName>
        <fullName evidence="12">Insulinase family protein</fullName>
    </submittedName>
</protein>
<dbReference type="InterPro" id="IPR001431">
    <property type="entry name" value="Pept_M16_Zn_BS"/>
</dbReference>
<dbReference type="Gene3D" id="3.30.830.10">
    <property type="entry name" value="Metalloenzyme, LuxS/M16 peptidase-like"/>
    <property type="match status" value="4"/>
</dbReference>
<dbReference type="Pfam" id="PF05193">
    <property type="entry name" value="Peptidase_M16_C"/>
    <property type="match status" value="2"/>
</dbReference>
<feature type="domain" description="Peptidase M16 C-terminal" evidence="11">
    <location>
        <begin position="694"/>
        <end position="869"/>
    </location>
</feature>
<comment type="cofactor">
    <cofactor evidence="1">
        <name>Zn(2+)</name>
        <dbReference type="ChEBI" id="CHEBI:29105"/>
    </cofactor>
</comment>
<evidence type="ECO:0000259" key="11">
    <source>
        <dbReference type="Pfam" id="PF05193"/>
    </source>
</evidence>
<dbReference type="PROSITE" id="PS00143">
    <property type="entry name" value="INSULINASE"/>
    <property type="match status" value="1"/>
</dbReference>
<keyword evidence="7" id="KW-0482">Metalloprotease</keyword>
<keyword evidence="3" id="KW-0645">Protease</keyword>
<feature type="chain" id="PRO_5046919314" evidence="9">
    <location>
        <begin position="22"/>
        <end position="940"/>
    </location>
</feature>
<feature type="domain" description="Peptidase M16 C-terminal" evidence="11">
    <location>
        <begin position="221"/>
        <end position="398"/>
    </location>
</feature>
<name>A0ABY6GP12_9GAMM</name>
<dbReference type="InterPro" id="IPR011249">
    <property type="entry name" value="Metalloenz_LuxS/M16"/>
</dbReference>
<evidence type="ECO:0000256" key="2">
    <source>
        <dbReference type="ARBA" id="ARBA00007261"/>
    </source>
</evidence>
<dbReference type="PROSITE" id="PS51257">
    <property type="entry name" value="PROKAR_LIPOPROTEIN"/>
    <property type="match status" value="1"/>
</dbReference>
<evidence type="ECO:0000313" key="12">
    <source>
        <dbReference type="EMBL" id="UYM14480.1"/>
    </source>
</evidence>
<sequence length="940" mass="105448">MNKLTQSVLVASLLLAGCSQISSPDFSSQMSAPVTSQATLLPVRSDIHQGTLANGMKYIVLPNAEPADRVSLQLIVHAGSLDEADDQQGIAHLVEHMAFNGTEQFPGNSIIEHQESLGMVFGRDVNAMTEYYTTSYYLHLPDNSERMLNEAFNMFSQQASALTFDQQELEKERPVVEEEWRRGLNMMARLGTANRRITLAGSRFGDREPIGDMDLVRNIGTDRIKAFYQDWYQPNNMTLLVVGSVEASQIEALLNKYFAPMPARDLPARPDLTVPLPEMLTFDTIQDNEITTEVLSINLRGSQAVVYTEDDLKAELLNTLSMTMMDNRLHVQYQSETDTISKMVASAMPLASGYSNNRVMAILKDGQYLSAMEEMFSEVSRYATHGFSQRDLDTARNSISARYRTIADGLEGARNSRQMMRLFNQIRTGQPLVHWSDDNETVQRLLASITVEDVNLHFRQVVHQRAPLVIAQVNTSHGNAQPPAKKIEQLWEKALANPPAAVDQQIIPDKLFTRTPDATKVVKHQQFGEIQKWTLANGAQIWFQYSDEVSNQVQLRWQGYGGTMQLPQSERRAATLAARNLSAFGYGGFDSEALGVINASHNIRQFPYVDLSSQGVFGTTSKDAVEQWLQNLNLMLTKPQVDKEVWQAKQDFIVRSLERRKDNPSSQFNEKIDRLRYVNTPSIQPITADELRAITPEQLLAAYKTIFGTANGHQLVVIGDIKADRVIDLASRYLGHLPAGQSHHEPSLPKLAGGRHRVLVEGGAEPQGITSVLFNADYPFSDEAEYKAYLLSRIVSTRMREQLREKAGGVYTARFGISLERSRQQAYGMISYSHQPERADELKDMALNIIAEIAANGVTQDELSTVRKQIIRGLQPEAISYHDRYRWLTQMAADDQYQELPGSYLNWLKDVTPADLQPMASTILSTNNVIDALLLPEKKS</sequence>
<evidence type="ECO:0000256" key="8">
    <source>
        <dbReference type="RuleBase" id="RU004447"/>
    </source>
</evidence>
<evidence type="ECO:0000259" key="10">
    <source>
        <dbReference type="Pfam" id="PF00675"/>
    </source>
</evidence>
<evidence type="ECO:0000256" key="7">
    <source>
        <dbReference type="ARBA" id="ARBA00023049"/>
    </source>
</evidence>
<evidence type="ECO:0000256" key="4">
    <source>
        <dbReference type="ARBA" id="ARBA00022723"/>
    </source>
</evidence>
<evidence type="ECO:0000256" key="9">
    <source>
        <dbReference type="SAM" id="SignalP"/>
    </source>
</evidence>
<accession>A0ABY6GP12</accession>
<dbReference type="SUPFAM" id="SSF63411">
    <property type="entry name" value="LuxS/MPP-like metallohydrolase"/>
    <property type="match status" value="4"/>
</dbReference>
<dbReference type="RefSeq" id="WP_262595980.1">
    <property type="nucleotide sequence ID" value="NZ_CP103300.1"/>
</dbReference>
<dbReference type="EMBL" id="CP103300">
    <property type="protein sequence ID" value="UYM14480.1"/>
    <property type="molecule type" value="Genomic_DNA"/>
</dbReference>